<protein>
    <submittedName>
        <fullName evidence="1">Uncharacterized protein</fullName>
    </submittedName>
</protein>
<accession>A0A8K1D6Q9</accession>
<keyword evidence="2" id="KW-1185">Reference proteome</keyword>
<comment type="caution">
    <text evidence="1">The sequence shown here is derived from an EMBL/GenBank/DDBJ whole genome shotgun (WGS) entry which is preliminary data.</text>
</comment>
<name>A0A8K1D6Q9_9PASS</name>
<evidence type="ECO:0000313" key="2">
    <source>
        <dbReference type="Proteomes" id="UP000796761"/>
    </source>
</evidence>
<evidence type="ECO:0000313" key="1">
    <source>
        <dbReference type="EMBL" id="TRZ06047.1"/>
    </source>
</evidence>
<reference evidence="1" key="1">
    <citation type="submission" date="2019-04" db="EMBL/GenBank/DDBJ databases">
        <title>Genome assembly of Zosterops borbonicus 15179.</title>
        <authorList>
            <person name="Leroy T."/>
            <person name="Anselmetti Y."/>
            <person name="Tilak M.-K."/>
            <person name="Nabholz B."/>
        </authorList>
    </citation>
    <scope>NUCLEOTIDE SEQUENCE</scope>
    <source>
        <strain evidence="1">HGM_15179</strain>
        <tissue evidence="1">Muscle</tissue>
    </source>
</reference>
<sequence length="126" mass="14259">LDLLEPDSPEWLHIYQKGIKGKLKSKALVLAVECRKSNKVPCLTDTIKLSRNDRAGLEMAHLSRMDFYFTATQDLISILVEDPEDDKISTPKEESGKTLETSFILTGNPFKTLLGNKEMHEYSGFQ</sequence>
<gene>
    <name evidence="1" type="ORF">HGM15179_021060</name>
</gene>
<proteinExistence type="predicted"/>
<dbReference type="Proteomes" id="UP000796761">
    <property type="component" value="Unassembled WGS sequence"/>
</dbReference>
<organism evidence="1 2">
    <name type="scientific">Zosterops borbonicus</name>
    <dbReference type="NCBI Taxonomy" id="364589"/>
    <lineage>
        <taxon>Eukaryota</taxon>
        <taxon>Metazoa</taxon>
        <taxon>Chordata</taxon>
        <taxon>Craniata</taxon>
        <taxon>Vertebrata</taxon>
        <taxon>Euteleostomi</taxon>
        <taxon>Archelosauria</taxon>
        <taxon>Archosauria</taxon>
        <taxon>Dinosauria</taxon>
        <taxon>Saurischia</taxon>
        <taxon>Theropoda</taxon>
        <taxon>Coelurosauria</taxon>
        <taxon>Aves</taxon>
        <taxon>Neognathae</taxon>
        <taxon>Neoaves</taxon>
        <taxon>Telluraves</taxon>
        <taxon>Australaves</taxon>
        <taxon>Passeriformes</taxon>
        <taxon>Sylvioidea</taxon>
        <taxon>Zosteropidae</taxon>
        <taxon>Zosterops</taxon>
    </lineage>
</organism>
<feature type="non-terminal residue" evidence="1">
    <location>
        <position position="1"/>
    </location>
</feature>
<dbReference type="AlphaFoldDB" id="A0A8K1D6Q9"/>
<dbReference type="EMBL" id="SWJQ01003019">
    <property type="protein sequence ID" value="TRZ06047.1"/>
    <property type="molecule type" value="Genomic_DNA"/>
</dbReference>